<dbReference type="EMBL" id="DRQG01000114">
    <property type="protein sequence ID" value="HGY56518.1"/>
    <property type="molecule type" value="Genomic_DNA"/>
</dbReference>
<dbReference type="InterPro" id="IPR027417">
    <property type="entry name" value="P-loop_NTPase"/>
</dbReference>
<dbReference type="GO" id="GO:0005525">
    <property type="term" value="F:GTP binding"/>
    <property type="evidence" value="ECO:0007669"/>
    <property type="project" value="InterPro"/>
</dbReference>
<sequence>MIPSLHIIGPKNSGKTTLMKFLIRKLTERGYRVGAYKHSAHSHPLDKPGSDSDSFRHSGAQPVIFESAEGMAIFFNQPAEKQKEDILRYVFKDCDLILIESFRSAPGPKIFVQTEREDNAPAGNVIAVVNEYGTHHRYPAFTPQAERIIDFIVEKLNISKGNGAVDGN</sequence>
<protein>
    <submittedName>
        <fullName evidence="3">Molybdopterin-guanine dinucleotide biosynthesis protein B</fullName>
    </submittedName>
</protein>
<evidence type="ECO:0000259" key="2">
    <source>
        <dbReference type="Pfam" id="PF03205"/>
    </source>
</evidence>
<feature type="compositionally biased region" description="Basic and acidic residues" evidence="1">
    <location>
        <begin position="43"/>
        <end position="56"/>
    </location>
</feature>
<dbReference type="NCBIfam" id="TIGR00176">
    <property type="entry name" value="mobB"/>
    <property type="match status" value="1"/>
</dbReference>
<organism evidence="3">
    <name type="scientific">Caldithrix abyssi</name>
    <dbReference type="NCBI Taxonomy" id="187145"/>
    <lineage>
        <taxon>Bacteria</taxon>
        <taxon>Pseudomonadati</taxon>
        <taxon>Calditrichota</taxon>
        <taxon>Calditrichia</taxon>
        <taxon>Calditrichales</taxon>
        <taxon>Calditrichaceae</taxon>
        <taxon>Caldithrix</taxon>
    </lineage>
</organism>
<dbReference type="PANTHER" id="PTHR40072">
    <property type="entry name" value="MOLYBDOPTERIN-GUANINE DINUCLEOTIDE BIOSYNTHESIS ADAPTER PROTEIN-RELATED"/>
    <property type="match status" value="1"/>
</dbReference>
<dbReference type="GO" id="GO:0006777">
    <property type="term" value="P:Mo-molybdopterin cofactor biosynthetic process"/>
    <property type="evidence" value="ECO:0007669"/>
    <property type="project" value="InterPro"/>
</dbReference>
<dbReference type="InterPro" id="IPR004435">
    <property type="entry name" value="MobB_dom"/>
</dbReference>
<proteinExistence type="predicted"/>
<comment type="caution">
    <text evidence="3">The sequence shown here is derived from an EMBL/GenBank/DDBJ whole genome shotgun (WGS) entry which is preliminary data.</text>
</comment>
<dbReference type="Proteomes" id="UP000885779">
    <property type="component" value="Unassembled WGS sequence"/>
</dbReference>
<dbReference type="SUPFAM" id="SSF52540">
    <property type="entry name" value="P-loop containing nucleoside triphosphate hydrolases"/>
    <property type="match status" value="1"/>
</dbReference>
<evidence type="ECO:0000313" key="3">
    <source>
        <dbReference type="EMBL" id="HGY56518.1"/>
    </source>
</evidence>
<dbReference type="PANTHER" id="PTHR40072:SF1">
    <property type="entry name" value="MOLYBDOPTERIN-GUANINE DINUCLEOTIDE BIOSYNTHESIS ADAPTER PROTEIN"/>
    <property type="match status" value="1"/>
</dbReference>
<dbReference type="Gene3D" id="3.40.50.300">
    <property type="entry name" value="P-loop containing nucleotide triphosphate hydrolases"/>
    <property type="match status" value="1"/>
</dbReference>
<gene>
    <name evidence="3" type="primary">mobB</name>
    <name evidence="3" type="ORF">ENK44_12485</name>
</gene>
<accession>A0A7V4U2L8</accession>
<dbReference type="Pfam" id="PF03205">
    <property type="entry name" value="MobB"/>
    <property type="match status" value="1"/>
</dbReference>
<feature type="domain" description="Molybdopterin-guanine dinucleotide biosynthesis protein B (MobB)" evidence="2">
    <location>
        <begin position="5"/>
        <end position="130"/>
    </location>
</feature>
<reference evidence="3" key="1">
    <citation type="journal article" date="2020" name="mSystems">
        <title>Genome- and Community-Level Interaction Insights into Carbon Utilization and Element Cycling Functions of Hydrothermarchaeota in Hydrothermal Sediment.</title>
        <authorList>
            <person name="Zhou Z."/>
            <person name="Liu Y."/>
            <person name="Xu W."/>
            <person name="Pan J."/>
            <person name="Luo Z.H."/>
            <person name="Li M."/>
        </authorList>
    </citation>
    <scope>NUCLEOTIDE SEQUENCE [LARGE SCALE GENOMIC DNA]</scope>
    <source>
        <strain evidence="3">HyVt-577</strain>
    </source>
</reference>
<name>A0A7V4U2L8_CALAY</name>
<dbReference type="AlphaFoldDB" id="A0A7V4U2L8"/>
<dbReference type="InterPro" id="IPR052539">
    <property type="entry name" value="MGD_biosynthesis_adapter"/>
</dbReference>
<feature type="region of interest" description="Disordered" evidence="1">
    <location>
        <begin position="37"/>
        <end position="58"/>
    </location>
</feature>
<evidence type="ECO:0000256" key="1">
    <source>
        <dbReference type="SAM" id="MobiDB-lite"/>
    </source>
</evidence>